<organism evidence="1 2">
    <name type="scientific">Rhizocola hellebori</name>
    <dbReference type="NCBI Taxonomy" id="1392758"/>
    <lineage>
        <taxon>Bacteria</taxon>
        <taxon>Bacillati</taxon>
        <taxon>Actinomycetota</taxon>
        <taxon>Actinomycetes</taxon>
        <taxon>Micromonosporales</taxon>
        <taxon>Micromonosporaceae</taxon>
        <taxon>Rhizocola</taxon>
    </lineage>
</organism>
<proteinExistence type="predicted"/>
<dbReference type="AlphaFoldDB" id="A0A8J3VDT8"/>
<gene>
    <name evidence="1" type="ORF">Rhe02_07930</name>
</gene>
<accession>A0A8J3VDT8</accession>
<dbReference type="Proteomes" id="UP000612899">
    <property type="component" value="Unassembled WGS sequence"/>
</dbReference>
<protein>
    <submittedName>
        <fullName evidence="1">Uncharacterized protein</fullName>
    </submittedName>
</protein>
<comment type="caution">
    <text evidence="1">The sequence shown here is derived from an EMBL/GenBank/DDBJ whole genome shotgun (WGS) entry which is preliminary data.</text>
</comment>
<name>A0A8J3VDT8_9ACTN</name>
<sequence length="218" mass="23575">MPEASLGAPARQALLALLLFGAEAATNTALHERFALKIAKDAREQLVSTKLITAHQGKGGAFFHTLTDKGRDRATEELATQAPAGTSVGVRLLYAMANVLSNVMAQHGIKTDQVFGDEPAPEPGPAKTEYPQSVEHQIQSTYARLAKRRGELVSLVKLRGNLPMVPRDVLNKTLKAMDRQRTIQLDPDPNTKALPQEAHDAAIRVGGEDKHFISMGAQ</sequence>
<dbReference type="RefSeq" id="WP_203906652.1">
    <property type="nucleotide sequence ID" value="NZ_BONY01000003.1"/>
</dbReference>
<evidence type="ECO:0000313" key="1">
    <source>
        <dbReference type="EMBL" id="GIH02726.1"/>
    </source>
</evidence>
<dbReference type="EMBL" id="BONY01000003">
    <property type="protein sequence ID" value="GIH02726.1"/>
    <property type="molecule type" value="Genomic_DNA"/>
</dbReference>
<reference evidence="1" key="1">
    <citation type="submission" date="2021-01" db="EMBL/GenBank/DDBJ databases">
        <title>Whole genome shotgun sequence of Rhizocola hellebori NBRC 109834.</title>
        <authorList>
            <person name="Komaki H."/>
            <person name="Tamura T."/>
        </authorList>
    </citation>
    <scope>NUCLEOTIDE SEQUENCE</scope>
    <source>
        <strain evidence="1">NBRC 109834</strain>
    </source>
</reference>
<keyword evidence="2" id="KW-1185">Reference proteome</keyword>
<evidence type="ECO:0000313" key="2">
    <source>
        <dbReference type="Proteomes" id="UP000612899"/>
    </source>
</evidence>